<proteinExistence type="predicted"/>
<evidence type="ECO:0000259" key="2">
    <source>
        <dbReference type="PROSITE" id="PS51746"/>
    </source>
</evidence>
<dbReference type="SUPFAM" id="SSF81606">
    <property type="entry name" value="PP2C-like"/>
    <property type="match status" value="1"/>
</dbReference>
<keyword evidence="4" id="KW-1185">Reference proteome</keyword>
<protein>
    <recommendedName>
        <fullName evidence="2">PPM-type phosphatase domain-containing protein</fullName>
    </recommendedName>
</protein>
<sequence>MDTLGYRGSQTTPVSAQIHTGYFGKVPVHGDFVGHGLPRVVENGLDVWLRAAMRASQTQLGRGWLDAFLVTPVWHFAVPAGAFGPETVLGVMMPSVDRVGRYFPLIIAGSFPMPMMQALHAVDGCGFYPGAEAAALSVLRSGLSIGAFNEAIEALPLPGPDQIAAAHRKSGDSPQDTGVWWTADRDPQWHDGLPAADSFADVFMAQAAGTGQDQPRSAPVPDPAPRPASAAAPIVAVAEHELPAVDRLLPSGAAPDVTYPSASRPLLALTSASASLKGQRSTANTDVAVTSEDGQAFTLLCGLGQNPGLPAALGSVAPLLEDITHPFAMNDLIAEAKGKLGRANATLTACAAQTGQRGGASVVTLLIQAHRHAVLWAGIARAFLLRDGELLALNRPHLDPRLRNVVTRALGAGPNLSPDTAIGEVRAGDRFLLVSPGLFEAIGPQEIGETLSDATDPHQAVTHLTQSALIAGAALDASALSVFAQARQEPSAKPYNQM</sequence>
<dbReference type="AlphaFoldDB" id="A0A640VTB6"/>
<dbReference type="Proteomes" id="UP000436522">
    <property type="component" value="Unassembled WGS sequence"/>
</dbReference>
<dbReference type="SMART" id="SM00332">
    <property type="entry name" value="PP2Cc"/>
    <property type="match status" value="1"/>
</dbReference>
<dbReference type="RefSeq" id="WP_159978121.1">
    <property type="nucleotide sequence ID" value="NZ_BLIV01000005.1"/>
</dbReference>
<feature type="region of interest" description="Disordered" evidence="1">
    <location>
        <begin position="209"/>
        <end position="231"/>
    </location>
</feature>
<dbReference type="EMBL" id="BLIV01000005">
    <property type="protein sequence ID" value="GFE50902.1"/>
    <property type="molecule type" value="Genomic_DNA"/>
</dbReference>
<gene>
    <name evidence="3" type="ORF">So717_26550</name>
</gene>
<dbReference type="InterPro" id="IPR038225">
    <property type="entry name" value="TagF_sf"/>
</dbReference>
<dbReference type="Pfam" id="PF09867">
    <property type="entry name" value="TagF_N"/>
    <property type="match status" value="1"/>
</dbReference>
<comment type="caution">
    <text evidence="3">The sequence shown here is derived from an EMBL/GenBank/DDBJ whole genome shotgun (WGS) entry which is preliminary data.</text>
</comment>
<dbReference type="Gene3D" id="3.40.1730.10">
    <property type="entry name" value="pa0076 domain"/>
    <property type="match status" value="1"/>
</dbReference>
<dbReference type="Gene3D" id="3.60.40.10">
    <property type="entry name" value="PPM-type phosphatase domain"/>
    <property type="match status" value="1"/>
</dbReference>
<accession>A0A640VTB6</accession>
<reference evidence="3 4" key="1">
    <citation type="submission" date="2019-12" db="EMBL/GenBank/DDBJ databases">
        <title>Roseobacter cerasinus sp. nov., isolated from seawater around aquaculture.</title>
        <authorList>
            <person name="Muramatsu S."/>
            <person name="Takabe Y."/>
            <person name="Mori K."/>
            <person name="Takaichi S."/>
            <person name="Hanada S."/>
        </authorList>
    </citation>
    <scope>NUCLEOTIDE SEQUENCE [LARGE SCALE GENOMIC DNA]</scope>
    <source>
        <strain evidence="3 4">AI77</strain>
    </source>
</reference>
<dbReference type="PROSITE" id="PS51746">
    <property type="entry name" value="PPM_2"/>
    <property type="match status" value="1"/>
</dbReference>
<dbReference type="InterPro" id="IPR036457">
    <property type="entry name" value="PPM-type-like_dom_sf"/>
</dbReference>
<evidence type="ECO:0000313" key="3">
    <source>
        <dbReference type="EMBL" id="GFE50902.1"/>
    </source>
</evidence>
<evidence type="ECO:0000256" key="1">
    <source>
        <dbReference type="SAM" id="MobiDB-lite"/>
    </source>
</evidence>
<organism evidence="3 4">
    <name type="scientific">Roseobacter cerasinus</name>
    <dbReference type="NCBI Taxonomy" id="2602289"/>
    <lineage>
        <taxon>Bacteria</taxon>
        <taxon>Pseudomonadati</taxon>
        <taxon>Pseudomonadota</taxon>
        <taxon>Alphaproteobacteria</taxon>
        <taxon>Rhodobacterales</taxon>
        <taxon>Roseobacteraceae</taxon>
        <taxon>Roseobacter</taxon>
    </lineage>
</organism>
<dbReference type="InterPro" id="IPR001932">
    <property type="entry name" value="PPM-type_phosphatase-like_dom"/>
</dbReference>
<evidence type="ECO:0000313" key="4">
    <source>
        <dbReference type="Proteomes" id="UP000436522"/>
    </source>
</evidence>
<dbReference type="InterPro" id="IPR017748">
    <property type="entry name" value="TagF"/>
</dbReference>
<dbReference type="NCBIfam" id="TIGR03373">
    <property type="entry name" value="VI_minor_4"/>
    <property type="match status" value="1"/>
</dbReference>
<name>A0A640VTB6_9RHOB</name>
<feature type="domain" description="PPM-type phosphatase" evidence="2">
    <location>
        <begin position="270"/>
        <end position="484"/>
    </location>
</feature>
<dbReference type="OrthoDB" id="9801841at2"/>